<dbReference type="PROSITE" id="PS51257">
    <property type="entry name" value="PROKAR_LIPOPROTEIN"/>
    <property type="match status" value="1"/>
</dbReference>
<dbReference type="Proteomes" id="UP001495779">
    <property type="component" value="Unassembled WGS sequence"/>
</dbReference>
<protein>
    <recommendedName>
        <fullName evidence="4">Lipoprotein</fullName>
    </recommendedName>
</protein>
<sequence>MKKHILPITLLSAATLLVTGCSSNKDMWGEFANILTDSSSIVKESEDWEAYSIKTTQQGVVYSKANSADQQFVSHKMDAEYADAVNRLSSPFARSDKAKDKLAKENQGYRFKYNEIMVVKDKKSSNTLGYCVNYDSDRMENGQVKAVKEEDKIRKQFIYVAKDKPLSVTTVSGDFIKVMCGENFYKKYQS</sequence>
<accession>A0AAI9I3Y5</accession>
<evidence type="ECO:0000313" key="1">
    <source>
        <dbReference type="EMBL" id="EMP9434899.1"/>
    </source>
</evidence>
<evidence type="ECO:0000313" key="2">
    <source>
        <dbReference type="EMBL" id="MER5078504.1"/>
    </source>
</evidence>
<reference evidence="2 3" key="1">
    <citation type="submission" date="2021-04" db="EMBL/GenBank/DDBJ databases">
        <title>Determining the burden of carbapenem-resistant Enterobacterales from a tertiary public heath setting in Bangladesh: a clinical, epidemiological, and molecular study.</title>
        <authorList>
            <person name="Farzana R."/>
            <person name="Walsh T.R."/>
        </authorList>
    </citation>
    <scope>NUCLEOTIDE SEQUENCE [LARGE SCALE GENOMIC DNA]</scope>
    <source>
        <strain evidence="3">dmpro_s316</strain>
        <strain evidence="2">Dmpro_s316</strain>
    </source>
</reference>
<organism evidence="1">
    <name type="scientific">Providencia stuartii</name>
    <dbReference type="NCBI Taxonomy" id="588"/>
    <lineage>
        <taxon>Bacteria</taxon>
        <taxon>Pseudomonadati</taxon>
        <taxon>Pseudomonadota</taxon>
        <taxon>Gammaproteobacteria</taxon>
        <taxon>Enterobacterales</taxon>
        <taxon>Morganellaceae</taxon>
        <taxon>Providencia</taxon>
    </lineage>
</organism>
<dbReference type="AlphaFoldDB" id="A0AAI9I3Y5"/>
<comment type="caution">
    <text evidence="1">The sequence shown here is derived from an EMBL/GenBank/DDBJ whole genome shotgun (WGS) entry which is preliminary data.</text>
</comment>
<name>A0AAI9I3Y5_PROST</name>
<evidence type="ECO:0008006" key="4">
    <source>
        <dbReference type="Google" id="ProtNLM"/>
    </source>
</evidence>
<dbReference type="EMBL" id="JAGSRH010000030">
    <property type="protein sequence ID" value="MER5078504.1"/>
    <property type="molecule type" value="Genomic_DNA"/>
</dbReference>
<evidence type="ECO:0000313" key="3">
    <source>
        <dbReference type="Proteomes" id="UP001495779"/>
    </source>
</evidence>
<dbReference type="EMBL" id="AAZDVE040000057">
    <property type="protein sequence ID" value="EMP9434899.1"/>
    <property type="molecule type" value="Genomic_DNA"/>
</dbReference>
<dbReference type="RefSeq" id="WP_154622038.1">
    <property type="nucleotide sequence ID" value="NZ_CP095443.1"/>
</dbReference>
<reference evidence="1" key="2">
    <citation type="submission" date="2024-02" db="EMBL/GenBank/DDBJ databases">
        <authorList>
            <consortium name="Clinical and Environmental Microbiology Branch: Whole genome sequencing antimicrobial resistance pathogens in the healthcare setting"/>
        </authorList>
    </citation>
    <scope>NUCLEOTIDE SEQUENCE</scope>
    <source>
        <strain evidence="1">2020GO-00142</strain>
    </source>
</reference>
<gene>
    <name evidence="1" type="ORF">JRA39_004036</name>
    <name evidence="2" type="ORF">KDV35_16810</name>
</gene>
<proteinExistence type="predicted"/>